<organism evidence="4 5">
    <name type="scientific">Bacillus taeanensis</name>
    <dbReference type="NCBI Taxonomy" id="273032"/>
    <lineage>
        <taxon>Bacteria</taxon>
        <taxon>Bacillati</taxon>
        <taxon>Bacillota</taxon>
        <taxon>Bacilli</taxon>
        <taxon>Bacillales</taxon>
        <taxon>Bacillaceae</taxon>
        <taxon>Bacillus</taxon>
    </lineage>
</organism>
<dbReference type="Gene3D" id="3.30.450.20">
    <property type="entry name" value="PAS domain"/>
    <property type="match status" value="1"/>
</dbReference>
<comment type="caution">
    <text evidence="4">The sequence shown here is derived from an EMBL/GenBank/DDBJ whole genome shotgun (WGS) entry which is preliminary data.</text>
</comment>
<dbReference type="PROSITE" id="PS50887">
    <property type="entry name" value="GGDEF"/>
    <property type="match status" value="1"/>
</dbReference>
<evidence type="ECO:0000259" key="3">
    <source>
        <dbReference type="PROSITE" id="PS50887"/>
    </source>
</evidence>
<evidence type="ECO:0000313" key="4">
    <source>
        <dbReference type="EMBL" id="RBW68915.1"/>
    </source>
</evidence>
<accession>A0A366XUU9</accession>
<dbReference type="CDD" id="cd01949">
    <property type="entry name" value="GGDEF"/>
    <property type="match status" value="1"/>
</dbReference>
<dbReference type="Gene3D" id="3.30.70.270">
    <property type="match status" value="1"/>
</dbReference>
<dbReference type="InterPro" id="IPR013655">
    <property type="entry name" value="PAS_fold_3"/>
</dbReference>
<dbReference type="SUPFAM" id="SSF55785">
    <property type="entry name" value="PYP-like sensor domain (PAS domain)"/>
    <property type="match status" value="1"/>
</dbReference>
<evidence type="ECO:0000259" key="2">
    <source>
        <dbReference type="PROSITE" id="PS50112"/>
    </source>
</evidence>
<keyword evidence="5" id="KW-1185">Reference proteome</keyword>
<proteinExistence type="predicted"/>
<dbReference type="InterPro" id="IPR000014">
    <property type="entry name" value="PAS"/>
</dbReference>
<dbReference type="EMBL" id="QOCW01000015">
    <property type="protein sequence ID" value="RBW68915.1"/>
    <property type="molecule type" value="Genomic_DNA"/>
</dbReference>
<dbReference type="NCBIfam" id="TIGR00229">
    <property type="entry name" value="sensory_box"/>
    <property type="match status" value="1"/>
</dbReference>
<keyword evidence="1" id="KW-0812">Transmembrane</keyword>
<reference evidence="4 5" key="1">
    <citation type="submission" date="2018-07" db="EMBL/GenBank/DDBJ databases">
        <title>Lottiidibacillus patelloidae gen. nov., sp. nov., isolated from the intestinal tract of a marine limpet and the reclassification of B. taeanensis BH030017T, B. algicola KMM 3737T and B. hwajinpoensis SW-72T as genus Lottiidibacillus.</title>
        <authorList>
            <person name="Liu R."/>
            <person name="Huang Z."/>
        </authorList>
    </citation>
    <scope>NUCLEOTIDE SEQUENCE [LARGE SCALE GENOMIC DNA]</scope>
    <source>
        <strain evidence="4 5">BH030017</strain>
    </source>
</reference>
<feature type="domain" description="GGDEF" evidence="3">
    <location>
        <begin position="232"/>
        <end position="363"/>
    </location>
</feature>
<feature type="transmembrane region" description="Helical" evidence="1">
    <location>
        <begin position="7"/>
        <end position="25"/>
    </location>
</feature>
<dbReference type="InterPro" id="IPR029787">
    <property type="entry name" value="Nucleotide_cyclase"/>
</dbReference>
<dbReference type="OrthoDB" id="9759607at2"/>
<evidence type="ECO:0008006" key="6">
    <source>
        <dbReference type="Google" id="ProtNLM"/>
    </source>
</evidence>
<dbReference type="InterPro" id="IPR043128">
    <property type="entry name" value="Rev_trsase/Diguanyl_cyclase"/>
</dbReference>
<dbReference type="PANTHER" id="PTHR44757:SF2">
    <property type="entry name" value="BIOFILM ARCHITECTURE MAINTENANCE PROTEIN MBAA"/>
    <property type="match status" value="1"/>
</dbReference>
<keyword evidence="1" id="KW-0472">Membrane</keyword>
<evidence type="ECO:0000256" key="1">
    <source>
        <dbReference type="SAM" id="Phobius"/>
    </source>
</evidence>
<dbReference type="CDD" id="cd00130">
    <property type="entry name" value="PAS"/>
    <property type="match status" value="1"/>
</dbReference>
<dbReference type="RefSeq" id="WP_113806769.1">
    <property type="nucleotide sequence ID" value="NZ_QOCW01000015.1"/>
</dbReference>
<dbReference type="Pfam" id="PF08447">
    <property type="entry name" value="PAS_3"/>
    <property type="match status" value="1"/>
</dbReference>
<sequence length="363" mass="41041">MGIWSKSIFILIAVAVIKLSEFFFFQRLVNQLFGIPFTYAEEIVDITILLFILVPLMAVFLKQKHTLIQSARALKESEEKYRSLTEEAAAGVYIFQNNKIVYANSQMETISGYRKEKLYTTNFLEFIIPEDRPLISNSARKLLGGEASSLTSHYKIFHQKGYLVDIEVHSSATTFNGEPAIFGTVINITERKKAEAIMEKRAAYDALTSLANRQFFIEHLTEKIHKSKKLNQSFTVMFIDLDGFKLINDTFGHDLGDVLLQEVGERIKSTVRSQDVAARYGGDEFVILFPDITSKEHAAQAAKRLIEVLNEAYLVKGKTLSVGASVGISFFPSHGETAEELLKHADLAMYQSKKQGKNTYNFY</sequence>
<dbReference type="Proteomes" id="UP000253314">
    <property type="component" value="Unassembled WGS sequence"/>
</dbReference>
<dbReference type="InterPro" id="IPR052155">
    <property type="entry name" value="Biofilm_reg_signaling"/>
</dbReference>
<dbReference type="SMART" id="SM00091">
    <property type="entry name" value="PAS"/>
    <property type="match status" value="1"/>
</dbReference>
<feature type="transmembrane region" description="Helical" evidence="1">
    <location>
        <begin position="37"/>
        <end position="61"/>
    </location>
</feature>
<protein>
    <recommendedName>
        <fullName evidence="6">Diguanylate cyclase</fullName>
    </recommendedName>
</protein>
<dbReference type="NCBIfam" id="TIGR00254">
    <property type="entry name" value="GGDEF"/>
    <property type="match status" value="1"/>
</dbReference>
<feature type="domain" description="PAS" evidence="2">
    <location>
        <begin position="77"/>
        <end position="146"/>
    </location>
</feature>
<gene>
    <name evidence="4" type="ORF">DS031_14365</name>
</gene>
<dbReference type="PANTHER" id="PTHR44757">
    <property type="entry name" value="DIGUANYLATE CYCLASE DGCP"/>
    <property type="match status" value="1"/>
</dbReference>
<dbReference type="SUPFAM" id="SSF55073">
    <property type="entry name" value="Nucleotide cyclase"/>
    <property type="match status" value="1"/>
</dbReference>
<dbReference type="Pfam" id="PF00990">
    <property type="entry name" value="GGDEF"/>
    <property type="match status" value="1"/>
</dbReference>
<dbReference type="AlphaFoldDB" id="A0A366XUU9"/>
<name>A0A366XUU9_9BACI</name>
<evidence type="ECO:0000313" key="5">
    <source>
        <dbReference type="Proteomes" id="UP000253314"/>
    </source>
</evidence>
<dbReference type="FunFam" id="3.30.70.270:FF:000001">
    <property type="entry name" value="Diguanylate cyclase domain protein"/>
    <property type="match status" value="1"/>
</dbReference>
<dbReference type="PROSITE" id="PS50112">
    <property type="entry name" value="PAS"/>
    <property type="match status" value="1"/>
</dbReference>
<dbReference type="SMART" id="SM00267">
    <property type="entry name" value="GGDEF"/>
    <property type="match status" value="1"/>
</dbReference>
<dbReference type="InterPro" id="IPR000160">
    <property type="entry name" value="GGDEF_dom"/>
</dbReference>
<keyword evidence="1" id="KW-1133">Transmembrane helix</keyword>
<dbReference type="InterPro" id="IPR035965">
    <property type="entry name" value="PAS-like_dom_sf"/>
</dbReference>